<dbReference type="AlphaFoldDB" id="A0A1I5P4T5"/>
<dbReference type="Proteomes" id="UP000183769">
    <property type="component" value="Unassembled WGS sequence"/>
</dbReference>
<dbReference type="EMBL" id="FOXI01000002">
    <property type="protein sequence ID" value="SFP28496.1"/>
    <property type="molecule type" value="Genomic_DNA"/>
</dbReference>
<accession>A0A1I5P4T5</accession>
<proteinExistence type="predicted"/>
<name>A0A1I5P4T5_9EURY</name>
<keyword evidence="2" id="KW-1185">Reference proteome</keyword>
<reference evidence="2" key="1">
    <citation type="submission" date="2016-10" db="EMBL/GenBank/DDBJ databases">
        <authorList>
            <person name="Varghese N."/>
            <person name="Submissions S."/>
        </authorList>
    </citation>
    <scope>NUCLEOTIDE SEQUENCE [LARGE SCALE GENOMIC DNA]</scope>
    <source>
        <strain evidence="2">CGMCC 1.10329</strain>
    </source>
</reference>
<organism evidence="1 2">
    <name type="scientific">Halolamina pelagica</name>
    <dbReference type="NCBI Taxonomy" id="699431"/>
    <lineage>
        <taxon>Archaea</taxon>
        <taxon>Methanobacteriati</taxon>
        <taxon>Methanobacteriota</taxon>
        <taxon>Stenosarchaea group</taxon>
        <taxon>Halobacteria</taxon>
        <taxon>Halobacteriales</taxon>
        <taxon>Haloferacaceae</taxon>
    </lineage>
</organism>
<evidence type="ECO:0000313" key="2">
    <source>
        <dbReference type="Proteomes" id="UP000183769"/>
    </source>
</evidence>
<evidence type="ECO:0000313" key="1">
    <source>
        <dbReference type="EMBL" id="SFP28496.1"/>
    </source>
</evidence>
<protein>
    <submittedName>
        <fullName evidence="1">Uncharacterized protein</fullName>
    </submittedName>
</protein>
<gene>
    <name evidence="1" type="ORF">SAMN05216277_102325</name>
</gene>
<sequence>MYRAKIYLNLDAGCIPSRVTDALGDEAAERQRRREANAA</sequence>